<dbReference type="InterPro" id="IPR014001">
    <property type="entry name" value="Helicase_ATP-bd"/>
</dbReference>
<dbReference type="Proteomes" id="UP000321899">
    <property type="component" value="Unassembled WGS sequence"/>
</dbReference>
<dbReference type="CDD" id="cd18012">
    <property type="entry name" value="DEXQc_arch_SWI2_SNF2"/>
    <property type="match status" value="1"/>
</dbReference>
<dbReference type="InterPro" id="IPR022138">
    <property type="entry name" value="DUF3670"/>
</dbReference>
<dbReference type="GO" id="GO:0004386">
    <property type="term" value="F:helicase activity"/>
    <property type="evidence" value="ECO:0007669"/>
    <property type="project" value="UniProtKB-KW"/>
</dbReference>
<dbReference type="FunFam" id="3.40.50.300:FF:000533">
    <property type="entry name" value="Helicase, Snf2 family"/>
    <property type="match status" value="1"/>
</dbReference>
<dbReference type="AlphaFoldDB" id="A0A5Q4VCF7"/>
<dbReference type="OrthoDB" id="18878at2"/>
<dbReference type="SUPFAM" id="SSF52540">
    <property type="entry name" value="P-loop containing nucleoside triphosphate hydrolases"/>
    <property type="match status" value="2"/>
</dbReference>
<feature type="domain" description="Helicase ATP-binding" evidence="2">
    <location>
        <begin position="568"/>
        <end position="730"/>
    </location>
</feature>
<dbReference type="Gene3D" id="3.40.50.300">
    <property type="entry name" value="P-loop containing nucleotide triphosphate hydrolases"/>
    <property type="match status" value="1"/>
</dbReference>
<proteinExistence type="predicted"/>
<dbReference type="InterPro" id="IPR000330">
    <property type="entry name" value="SNF2_N"/>
</dbReference>
<protein>
    <submittedName>
        <fullName evidence="4">DEAD/DEAH box helicase</fullName>
    </submittedName>
</protein>
<evidence type="ECO:0000313" key="5">
    <source>
        <dbReference type="Proteomes" id="UP000321899"/>
    </source>
</evidence>
<keyword evidence="5" id="KW-1185">Reference proteome</keyword>
<dbReference type="Gene3D" id="3.40.50.10810">
    <property type="entry name" value="Tandem AAA-ATPase domain"/>
    <property type="match status" value="1"/>
</dbReference>
<dbReference type="PROSITE" id="PS51192">
    <property type="entry name" value="HELICASE_ATP_BIND_1"/>
    <property type="match status" value="1"/>
</dbReference>
<evidence type="ECO:0000256" key="1">
    <source>
        <dbReference type="ARBA" id="ARBA00022801"/>
    </source>
</evidence>
<evidence type="ECO:0000313" key="4">
    <source>
        <dbReference type="EMBL" id="TYT74653.1"/>
    </source>
</evidence>
<keyword evidence="1" id="KW-0378">Hydrolase</keyword>
<reference evidence="4 5" key="1">
    <citation type="submission" date="2019-06" db="EMBL/GenBank/DDBJ databases">
        <title>Desulfobotulus mexicanus sp. nov., a novel sulfate-reducing bacterium isolated from the sediment of an alkaline crater lake in Mexico.</title>
        <authorList>
            <person name="Hirschler-Rea A."/>
        </authorList>
    </citation>
    <scope>NUCLEOTIDE SEQUENCE [LARGE SCALE GENOMIC DNA]</scope>
    <source>
        <strain evidence="4 5">PAR22N</strain>
    </source>
</reference>
<dbReference type="GO" id="GO:0005524">
    <property type="term" value="F:ATP binding"/>
    <property type="evidence" value="ECO:0007669"/>
    <property type="project" value="InterPro"/>
</dbReference>
<organism evidence="4 5">
    <name type="scientific">Desulfobotulus mexicanus</name>
    <dbReference type="NCBI Taxonomy" id="2586642"/>
    <lineage>
        <taxon>Bacteria</taxon>
        <taxon>Pseudomonadati</taxon>
        <taxon>Thermodesulfobacteriota</taxon>
        <taxon>Desulfobacteria</taxon>
        <taxon>Desulfobacterales</taxon>
        <taxon>Desulfobacteraceae</taxon>
        <taxon>Desulfobotulus</taxon>
    </lineage>
</organism>
<accession>A0A5Q4VCF7</accession>
<name>A0A5Q4VCF7_9BACT</name>
<dbReference type="Pfam" id="PF12419">
    <property type="entry name" value="DUF3670"/>
    <property type="match status" value="1"/>
</dbReference>
<dbReference type="InterPro" id="IPR027417">
    <property type="entry name" value="P-loop_NTPase"/>
</dbReference>
<sequence>MIFLHASWLDGRLHLWAETQPESPFVPKSPRGRKPLQPKAKIFPYDPSNLVLGSVLKKTFPEIRALKKDFRTASLFLPTLKGCPLPSSPLIAQLPEGNGEPLSLHPWLTSTLVLDWQGCRTLLGRCMDGPLLEKGVFAGSDLLWWAQMLRFVASLAVKGAYLPAVQRGERGDFYARWQPLPHGEDYDTLARLEAAMPESCRCLGPENILEAPAINRREILYAFTAFALDALVRESMGTRIESRSASSIHDAWLAALGSGDARFVWKETSALEGLETQLLEWRRPLEVSASARARLCFRLEEPESGDEETWQVRYLLQPYEDPSLMLPLEVFWKKQSVKTKAFHAVAGDVGEYLLSAIAHASTICGAAKESLSGKKPKGHTLDNEGAWRFLAQEAPVLESTGFGVILPGWWLGKSDKNRIRLKALVKSPSMKAAAGLGLETLMKVDWEVALGDSLLSLKELEALAGIKGSLVRMKGVWMEVDGEKIRQTLAFLKKKMNQEMKASEIMHMALGVASEHLPLEVEEVKAEGWMKDLLKGLKDGGRLKPVALPESFCGTLRPYQQQGFSWLYFLKQWGLGACLADDMGLGKTVQTLSLVAKAREEGEKRPVLLVCPTSLVGNWRREAARFTPDLKVMTHHGNDRKKEDAFRKEAMEAGLVISSYGLLQRDGDFLSEMHWAGAILDEAQNIKNGQTGQSKAARMLKADYRIALTGTPVENHVGDLWAMMAFLNPGLLGSQAAFKKNFFTPIQIRGDAGAAQMLKRITGPFVLRRVKTDKKVITDLPDKQEMKVFCTLTKEQASLYRATLKDMEAALESSEGIQRKGMVLAALSKLKQICNHPAHFLGDGSAVEGRSGKLERLTEMMEEVLAAGEKALIFSQFKEMGYILKKHLQQSFGQEVLFLHGGTPVKDRDTMVSRFQAGKSGPKIFVLSLKAGGTGLNLTEASHVFHYDRWWNPAVENQATDRAFRIGQKMNVQVHKFLCAGTLEERIDAMIEKKSALSESIVGSGEGWVTELSASALKKVLALSKEAVGE</sequence>
<dbReference type="PROSITE" id="PS51194">
    <property type="entry name" value="HELICASE_CTER"/>
    <property type="match status" value="1"/>
</dbReference>
<evidence type="ECO:0000259" key="2">
    <source>
        <dbReference type="PROSITE" id="PS51192"/>
    </source>
</evidence>
<dbReference type="SMART" id="SM00487">
    <property type="entry name" value="DEXDc"/>
    <property type="match status" value="1"/>
</dbReference>
<feature type="domain" description="Helicase C-terminal" evidence="3">
    <location>
        <begin position="856"/>
        <end position="1013"/>
    </location>
</feature>
<dbReference type="Pfam" id="PF00271">
    <property type="entry name" value="Helicase_C"/>
    <property type="match status" value="1"/>
</dbReference>
<keyword evidence="4" id="KW-0067">ATP-binding</keyword>
<dbReference type="SMART" id="SM00490">
    <property type="entry name" value="HELICc"/>
    <property type="match status" value="1"/>
</dbReference>
<evidence type="ECO:0000259" key="3">
    <source>
        <dbReference type="PROSITE" id="PS51194"/>
    </source>
</evidence>
<dbReference type="InterPro" id="IPR049730">
    <property type="entry name" value="SNF2/RAD54-like_C"/>
</dbReference>
<dbReference type="RefSeq" id="WP_139448301.1">
    <property type="nucleotide sequence ID" value="NZ_VDMB01000009.1"/>
</dbReference>
<dbReference type="CDD" id="cd18793">
    <property type="entry name" value="SF2_C_SNF"/>
    <property type="match status" value="1"/>
</dbReference>
<keyword evidence="4" id="KW-0547">Nucleotide-binding</keyword>
<dbReference type="Pfam" id="PF00176">
    <property type="entry name" value="SNF2-rel_dom"/>
    <property type="match status" value="1"/>
</dbReference>
<dbReference type="GO" id="GO:0016787">
    <property type="term" value="F:hydrolase activity"/>
    <property type="evidence" value="ECO:0007669"/>
    <property type="project" value="UniProtKB-KW"/>
</dbReference>
<gene>
    <name evidence="4" type="ORF">FIM25_08620</name>
</gene>
<dbReference type="InterPro" id="IPR001650">
    <property type="entry name" value="Helicase_C-like"/>
</dbReference>
<dbReference type="EMBL" id="VDMB01000009">
    <property type="protein sequence ID" value="TYT74653.1"/>
    <property type="molecule type" value="Genomic_DNA"/>
</dbReference>
<keyword evidence="4" id="KW-0347">Helicase</keyword>
<comment type="caution">
    <text evidence="4">The sequence shown here is derived from an EMBL/GenBank/DDBJ whole genome shotgun (WGS) entry which is preliminary data.</text>
</comment>
<dbReference type="InterPro" id="IPR038718">
    <property type="entry name" value="SNF2-like_sf"/>
</dbReference>
<dbReference type="PANTHER" id="PTHR10799">
    <property type="entry name" value="SNF2/RAD54 HELICASE FAMILY"/>
    <property type="match status" value="1"/>
</dbReference>